<sequence length="264" mass="30047">MQYTTLGNSGLRVSRIILGCMSHGSDKWADWVLNEDKSLPLLKAAYDKGIICWDTADAYSNGESERIVAKTIERFNIPREKLVIMTKVYFGIGDEMSEYVLGQSPQELEKHGSRYINQCGLSRKHIFDAVEGSLARLNTSYIDVLQIHRYDPTVSNEEVMGALHDVVKSGMVRYIGASSMFTYQFQALQCTAKLNGWTQFISMQNFYNLLYREEEREMMKYLEETGFELVVLSSLYFAALHVFLGVLLLSDCFLDPGMILHPNA</sequence>
<dbReference type="OMA" id="PDHDWST"/>
<reference evidence="4 5" key="1">
    <citation type="submission" date="2016-04" db="EMBL/GenBank/DDBJ databases">
        <title>Evolutionary innovation and constraint leading to complex multicellularity in the Ascomycota.</title>
        <authorList>
            <person name="Cisse O."/>
            <person name="Nguyen A."/>
            <person name="Hewitt D.A."/>
            <person name="Jedd G."/>
            <person name="Stajich J.E."/>
        </authorList>
    </citation>
    <scope>NUCLEOTIDE SEQUENCE [LARGE SCALE GENOMIC DNA]</scope>
    <source>
        <strain evidence="4 5">DAH-3</strain>
    </source>
</reference>
<gene>
    <name evidence="4" type="ORF">NEOLI_004543</name>
</gene>
<organism evidence="4 5">
    <name type="scientific">Neolecta irregularis (strain DAH-3)</name>
    <dbReference type="NCBI Taxonomy" id="1198029"/>
    <lineage>
        <taxon>Eukaryota</taxon>
        <taxon>Fungi</taxon>
        <taxon>Dikarya</taxon>
        <taxon>Ascomycota</taxon>
        <taxon>Taphrinomycotina</taxon>
        <taxon>Neolectales</taxon>
        <taxon>Neolectaceae</taxon>
        <taxon>Neolecta</taxon>
    </lineage>
</organism>
<dbReference type="InterPro" id="IPR023210">
    <property type="entry name" value="NADP_OxRdtase_dom"/>
</dbReference>
<evidence type="ECO:0000313" key="5">
    <source>
        <dbReference type="Proteomes" id="UP000186594"/>
    </source>
</evidence>
<dbReference type="PANTHER" id="PTHR43364:SF15">
    <property type="entry name" value="ARYL-ALCOHOL DEHYDROGENASE AAD16-RELATED"/>
    <property type="match status" value="1"/>
</dbReference>
<keyword evidence="2" id="KW-0812">Transmembrane</keyword>
<keyword evidence="2" id="KW-1133">Transmembrane helix</keyword>
<keyword evidence="2" id="KW-0472">Membrane</keyword>
<evidence type="ECO:0000313" key="4">
    <source>
        <dbReference type="EMBL" id="OLL22213.1"/>
    </source>
</evidence>
<comment type="caution">
    <text evidence="4">The sequence shown here is derived from an EMBL/GenBank/DDBJ whole genome shotgun (WGS) entry which is preliminary data.</text>
</comment>
<dbReference type="InterPro" id="IPR050523">
    <property type="entry name" value="AKR_Detox_Biosynth"/>
</dbReference>
<dbReference type="Proteomes" id="UP000186594">
    <property type="component" value="Unassembled WGS sequence"/>
</dbReference>
<feature type="transmembrane region" description="Helical" evidence="2">
    <location>
        <begin position="226"/>
        <end position="249"/>
    </location>
</feature>
<dbReference type="OrthoDB" id="1720422at2759"/>
<dbReference type="AlphaFoldDB" id="A0A1U7LHZ0"/>
<dbReference type="Pfam" id="PF00248">
    <property type="entry name" value="Aldo_ket_red"/>
    <property type="match status" value="1"/>
</dbReference>
<feature type="domain" description="NADP-dependent oxidoreductase" evidence="3">
    <location>
        <begin position="15"/>
        <end position="236"/>
    </location>
</feature>
<evidence type="ECO:0000259" key="3">
    <source>
        <dbReference type="Pfam" id="PF00248"/>
    </source>
</evidence>
<dbReference type="InterPro" id="IPR036812">
    <property type="entry name" value="NAD(P)_OxRdtase_dom_sf"/>
</dbReference>
<name>A0A1U7LHZ0_NEOID</name>
<dbReference type="STRING" id="1198029.A0A1U7LHZ0"/>
<keyword evidence="1" id="KW-0560">Oxidoreductase</keyword>
<evidence type="ECO:0000256" key="2">
    <source>
        <dbReference type="SAM" id="Phobius"/>
    </source>
</evidence>
<dbReference type="PANTHER" id="PTHR43364">
    <property type="entry name" value="NADH-SPECIFIC METHYLGLYOXAL REDUCTASE-RELATED"/>
    <property type="match status" value="1"/>
</dbReference>
<dbReference type="SUPFAM" id="SSF51430">
    <property type="entry name" value="NAD(P)-linked oxidoreductase"/>
    <property type="match status" value="1"/>
</dbReference>
<dbReference type="GO" id="GO:0016491">
    <property type="term" value="F:oxidoreductase activity"/>
    <property type="evidence" value="ECO:0007669"/>
    <property type="project" value="UniProtKB-KW"/>
</dbReference>
<dbReference type="EMBL" id="LXFE01003725">
    <property type="protein sequence ID" value="OLL22213.1"/>
    <property type="molecule type" value="Genomic_DNA"/>
</dbReference>
<dbReference type="Gene3D" id="3.20.20.100">
    <property type="entry name" value="NADP-dependent oxidoreductase domain"/>
    <property type="match status" value="1"/>
</dbReference>
<accession>A0A1U7LHZ0</accession>
<keyword evidence="5" id="KW-1185">Reference proteome</keyword>
<evidence type="ECO:0000256" key="1">
    <source>
        <dbReference type="ARBA" id="ARBA00023002"/>
    </source>
</evidence>
<protein>
    <submittedName>
        <fullName evidence="4">Versiconal hemiacetal acetate reductase</fullName>
    </submittedName>
</protein>
<proteinExistence type="predicted"/>